<evidence type="ECO:0000313" key="2">
    <source>
        <dbReference type="EMBL" id="KAG7307288.1"/>
    </source>
</evidence>
<gene>
    <name evidence="2" type="ORF">JYU34_007452</name>
</gene>
<organism evidence="2 3">
    <name type="scientific">Plutella xylostella</name>
    <name type="common">Diamondback moth</name>
    <name type="synonym">Plutella maculipennis</name>
    <dbReference type="NCBI Taxonomy" id="51655"/>
    <lineage>
        <taxon>Eukaryota</taxon>
        <taxon>Metazoa</taxon>
        <taxon>Ecdysozoa</taxon>
        <taxon>Arthropoda</taxon>
        <taxon>Hexapoda</taxon>
        <taxon>Insecta</taxon>
        <taxon>Pterygota</taxon>
        <taxon>Neoptera</taxon>
        <taxon>Endopterygota</taxon>
        <taxon>Lepidoptera</taxon>
        <taxon>Glossata</taxon>
        <taxon>Ditrysia</taxon>
        <taxon>Yponomeutoidea</taxon>
        <taxon>Plutellidae</taxon>
        <taxon>Plutella</taxon>
    </lineage>
</organism>
<evidence type="ECO:0000313" key="3">
    <source>
        <dbReference type="Proteomes" id="UP000823941"/>
    </source>
</evidence>
<reference evidence="2 3" key="1">
    <citation type="submission" date="2021-06" db="EMBL/GenBank/DDBJ databases">
        <title>A haploid diamondback moth (Plutella xylostella L.) genome assembly resolves 31 chromosomes and identifies a diamide resistance mutation.</title>
        <authorList>
            <person name="Ward C.M."/>
            <person name="Perry K.D."/>
            <person name="Baker G."/>
            <person name="Powis K."/>
            <person name="Heckel D.G."/>
            <person name="Baxter S.W."/>
        </authorList>
    </citation>
    <scope>NUCLEOTIDE SEQUENCE [LARGE SCALE GENOMIC DNA]</scope>
    <source>
        <strain evidence="2 3">LV</strain>
        <tissue evidence="2">Single pupa</tissue>
    </source>
</reference>
<feature type="compositionally biased region" description="Low complexity" evidence="1">
    <location>
        <begin position="61"/>
        <end position="71"/>
    </location>
</feature>
<sequence>MFTTLHGGVRCIHWSADRVRVSTKSETMETGEVVAVSARLPRRRRDGQPRHAERGPGGQRAGRAGLAQRQLQEGAAAAALRARRRQRRARDAVALGAHGRRLQLQPRLRGLAGRQRRAALRVRRRGRLAHHAERVAQRRPAHVARPVDVGDEAADVHELLVPVGGQARRARHGARAAAGRVPLFAARRGGGRAAMNEPTRT</sequence>
<accession>A0ABQ7QQH7</accession>
<proteinExistence type="predicted"/>
<dbReference type="EMBL" id="JAHIBW010000010">
    <property type="protein sequence ID" value="KAG7307288.1"/>
    <property type="molecule type" value="Genomic_DNA"/>
</dbReference>
<comment type="caution">
    <text evidence="2">The sequence shown here is derived from an EMBL/GenBank/DDBJ whole genome shotgun (WGS) entry which is preliminary data.</text>
</comment>
<evidence type="ECO:0000256" key="1">
    <source>
        <dbReference type="SAM" id="MobiDB-lite"/>
    </source>
</evidence>
<name>A0ABQ7QQH7_PLUXY</name>
<feature type="region of interest" description="Disordered" evidence="1">
    <location>
        <begin position="38"/>
        <end position="71"/>
    </location>
</feature>
<protein>
    <submittedName>
        <fullName evidence="2">Uncharacterized protein</fullName>
    </submittedName>
</protein>
<keyword evidence="3" id="KW-1185">Reference proteome</keyword>
<dbReference type="Proteomes" id="UP000823941">
    <property type="component" value="Chromosome 10"/>
</dbReference>